<evidence type="ECO:0000256" key="2">
    <source>
        <dbReference type="ARBA" id="ARBA00022670"/>
    </source>
</evidence>
<dbReference type="Proteomes" id="UP000004079">
    <property type="component" value="Unassembled WGS sequence"/>
</dbReference>
<dbReference type="AlphaFoldDB" id="D1QVZ3"/>
<dbReference type="InterPro" id="IPR000200">
    <property type="entry name" value="Peptidase_C10"/>
</dbReference>
<evidence type="ECO:0000313" key="8">
    <source>
        <dbReference type="EMBL" id="EFB30606.1"/>
    </source>
</evidence>
<feature type="domain" description="Spi protease inhibitor" evidence="7">
    <location>
        <begin position="80"/>
        <end position="171"/>
    </location>
</feature>
<dbReference type="PRINTS" id="PR00797">
    <property type="entry name" value="STREPTOPAIN"/>
</dbReference>
<feature type="active site" description="Nucleophile" evidence="6">
    <location>
        <position position="223"/>
    </location>
</feature>
<dbReference type="Pfam" id="PF13734">
    <property type="entry name" value="Inhibitor_I69"/>
    <property type="match status" value="1"/>
</dbReference>
<evidence type="ECO:0000313" key="9">
    <source>
        <dbReference type="Proteomes" id="UP000004079"/>
    </source>
</evidence>
<comment type="caution">
    <text evidence="8">The sequence shown here is derived from an EMBL/GenBank/DDBJ whole genome shotgun (WGS) entry which is preliminary data.</text>
</comment>
<dbReference type="SUPFAM" id="SSF54001">
    <property type="entry name" value="Cysteine proteinases"/>
    <property type="match status" value="1"/>
</dbReference>
<gene>
    <name evidence="8" type="ORF">HMPREF0971_03186</name>
</gene>
<dbReference type="InterPro" id="IPR044934">
    <property type="entry name" value="Streptopain_sf"/>
</dbReference>
<name>D1QVZ3_9BACT</name>
<reference evidence="8 9" key="1">
    <citation type="submission" date="2009-11" db="EMBL/GenBank/DDBJ databases">
        <authorList>
            <person name="Weinstock G."/>
            <person name="Sodergren E."/>
            <person name="Clifton S."/>
            <person name="Fulton L."/>
            <person name="Fulton B."/>
            <person name="Courtney L."/>
            <person name="Fronick C."/>
            <person name="Harrison M."/>
            <person name="Strong C."/>
            <person name="Farmer C."/>
            <person name="Delahaunty K."/>
            <person name="Markovic C."/>
            <person name="Hall O."/>
            <person name="Minx P."/>
            <person name="Tomlinson C."/>
            <person name="Mitreva M."/>
            <person name="Nelson J."/>
            <person name="Hou S."/>
            <person name="Wollam A."/>
            <person name="Pepin K.H."/>
            <person name="Johnson M."/>
            <person name="Bhonagiri V."/>
            <person name="Nash W.E."/>
            <person name="Warren W."/>
            <person name="Chinwalla A."/>
            <person name="Mardis E.R."/>
            <person name="Wilson R.K."/>
        </authorList>
    </citation>
    <scope>NUCLEOTIDE SEQUENCE [LARGE SCALE GENOMIC DNA]</scope>
    <source>
        <strain evidence="8 9">F0302</strain>
    </source>
</reference>
<dbReference type="Pfam" id="PF01640">
    <property type="entry name" value="Peptidase_C10"/>
    <property type="match status" value="1"/>
</dbReference>
<keyword evidence="3" id="KW-0732">Signal</keyword>
<dbReference type="GO" id="GO:0008234">
    <property type="term" value="F:cysteine-type peptidase activity"/>
    <property type="evidence" value="ECO:0007669"/>
    <property type="project" value="UniProtKB-KW"/>
</dbReference>
<dbReference type="STRING" id="649760.HMPREF0971_03186"/>
<dbReference type="Gene3D" id="3.90.70.50">
    <property type="entry name" value="Peptidase C10, streptopain"/>
    <property type="match status" value="1"/>
</dbReference>
<evidence type="ECO:0000256" key="4">
    <source>
        <dbReference type="ARBA" id="ARBA00022801"/>
    </source>
</evidence>
<feature type="active site" description="Proton acceptor" evidence="6">
    <location>
        <position position="352"/>
    </location>
</feature>
<proteinExistence type="inferred from homology"/>
<evidence type="ECO:0000256" key="3">
    <source>
        <dbReference type="ARBA" id="ARBA00022729"/>
    </source>
</evidence>
<keyword evidence="4" id="KW-0378">Hydrolase</keyword>
<evidence type="ECO:0000256" key="1">
    <source>
        <dbReference type="ARBA" id="ARBA00009693"/>
    </source>
</evidence>
<dbReference type="InterPro" id="IPR025896">
    <property type="entry name" value="Spi_Prtas-inh"/>
</dbReference>
<protein>
    <submittedName>
        <fullName evidence="8">Peptidase C10 family</fullName>
    </submittedName>
</protein>
<evidence type="ECO:0000256" key="5">
    <source>
        <dbReference type="ARBA" id="ARBA00022807"/>
    </source>
</evidence>
<dbReference type="GO" id="GO:0006508">
    <property type="term" value="P:proteolysis"/>
    <property type="evidence" value="ECO:0007669"/>
    <property type="project" value="UniProtKB-KW"/>
</dbReference>
<dbReference type="HOGENOM" id="CLU_009978_0_0_10"/>
<keyword evidence="2" id="KW-0645">Protease</keyword>
<sequence length="864" mass="96644">MDIPGRGFSISITTADSFLSLKLQKKSDFESKNYLPYTNCSPWGCGDRLIIKSMHKMKKNYLRKVSLLALCSVVTSLVWAEPVSENMARRIASKYLASPELQQSSVITRAAENHEQQPAYYLFTNVGDDKYVVVSGESRLNEVVGYGKMSPNADKSVVKEFKTLLQRYERVVRAVREGKAQASPIRLPKIREVKPLLTCHWEQNYPFNLYTPAPNGVNTPTGCVATATAQLMYYHKWPKSRPNAYIFSQGTEAQKSADYQWQYMKDYAKQMDNKGGDAVGVLMRDVGKAVRMHYYYKGSNSNLHYAMDALRNDFGYSVRHLYKDYMLSGAFCDVILNELSDGYPVLVCGGSHVFVFDGYDRRGFIHTNWGWGGEFDGYFDINTIYLPVSGFGLNDGKFYEEIEVVLAHPKDGSHKEFAVLRGLETRDIYPFTVAETEVKRGAVLHAKVKKLGTNSPVNGELGRFTGKVALGLYDEKGVRVKLFNAFQTEINLSSIFSTTTADFDNLDFAGLPNGTYTLKPLSNELTERPSTYSGWQSIVYANTQMVELTDDKIVVKEPAPRIHLSLERQPDLLAPLYQGSGRQGVFGLVVKNEGWEEVRGKIIVRFEGIENGIKYTAPIMQEVLAQRLETTALRAPVLTSYDTNGVSNALLAGRYRVSFFIFVDKGGNQSEEIPIATTAPIEVNVLPNTAPFYLSINGIEFLSDGKSTPLQVFNPEETKMLGLMVTANLRGSKNYYGPLFYRVQDMTDGTSVDIGSVANVSFNAFAYIPPKTTLAQFPLNRLKRGHTYEVHVEIKEGDQRVDVWNNETPRVQFAVSNPGSTGVSTIENAPSIPVIYNLQGTRIVIPADRLPKGVYIIDGKKVMR</sequence>
<comment type="similarity">
    <text evidence="1">Belongs to the peptidase C10 family.</text>
</comment>
<organism evidence="8 9">
    <name type="scientific">Segatella oris F0302</name>
    <dbReference type="NCBI Taxonomy" id="649760"/>
    <lineage>
        <taxon>Bacteria</taxon>
        <taxon>Pseudomonadati</taxon>
        <taxon>Bacteroidota</taxon>
        <taxon>Bacteroidia</taxon>
        <taxon>Bacteroidales</taxon>
        <taxon>Prevotellaceae</taxon>
        <taxon>Segatella</taxon>
    </lineage>
</organism>
<accession>D1QVZ3</accession>
<evidence type="ECO:0000259" key="7">
    <source>
        <dbReference type="Pfam" id="PF13734"/>
    </source>
</evidence>
<dbReference type="InterPro" id="IPR038765">
    <property type="entry name" value="Papain-like_cys_pep_sf"/>
</dbReference>
<keyword evidence="5" id="KW-0788">Thiol protease</keyword>
<dbReference type="EMBL" id="ACUZ02000058">
    <property type="protein sequence ID" value="EFB30606.1"/>
    <property type="molecule type" value="Genomic_DNA"/>
</dbReference>
<evidence type="ECO:0000256" key="6">
    <source>
        <dbReference type="PIRSR" id="PIRSR600200-1"/>
    </source>
</evidence>